<keyword evidence="2" id="KW-1185">Reference proteome</keyword>
<reference evidence="1 2" key="1">
    <citation type="journal article" date="2019" name="Int. J. Syst. Evol. Microbiol.">
        <title>The Global Catalogue of Microorganisms (GCM) 10K type strain sequencing project: providing services to taxonomists for standard genome sequencing and annotation.</title>
        <authorList>
            <consortium name="The Broad Institute Genomics Platform"/>
            <consortium name="The Broad Institute Genome Sequencing Center for Infectious Disease"/>
            <person name="Wu L."/>
            <person name="Ma J."/>
        </authorList>
    </citation>
    <scope>NUCLEOTIDE SEQUENCE [LARGE SCALE GENOMIC DNA]</scope>
    <source>
        <strain evidence="1 2">JCM 16114</strain>
    </source>
</reference>
<accession>A0ABN3CJ56</accession>
<proteinExistence type="predicted"/>
<evidence type="ECO:0008006" key="3">
    <source>
        <dbReference type="Google" id="ProtNLM"/>
    </source>
</evidence>
<dbReference type="EMBL" id="BAAAQX010000011">
    <property type="protein sequence ID" value="GAA2209278.1"/>
    <property type="molecule type" value="Genomic_DNA"/>
</dbReference>
<evidence type="ECO:0000313" key="1">
    <source>
        <dbReference type="EMBL" id="GAA2209278.1"/>
    </source>
</evidence>
<comment type="caution">
    <text evidence="1">The sequence shown here is derived from an EMBL/GenBank/DDBJ whole genome shotgun (WGS) entry which is preliminary data.</text>
</comment>
<sequence>MRRSIRASRSLARPYRDLVWLAYLTLPPAIGEERRLVLAHRLAAAVLARHSARDQLALRRALLRGALHRLILPWSGRLARMEAVPAVTRGADVAFTEELNALRPAARAAYALLRLEGRPEAEVRAILDGARVPNPRAALDAVADLEARFGEGAATMFRPATDPTLARCYARPLDRRVRIGVPVVALSCVLTAAALLPLLGDTPRAAEAARPPAGPRAVSAPPGAWRAGTDLDLATWEARGSLTGDRALITRALRAWGRDDGQILYAGRLDGTTVVLIRHGEQVARYTETGGPGALTAFPAPRAKPDGASPLKLVTTAQGSRYLLPPWVREVSAAPLTGATPSWRRVGAQDGVTAPVKALRGKTCWQGPVLRLRAPEIAHGMPYTMLDFGRLSLANAYYQPPPPAEINRYGPHELDTLPGGFTVWKALACAVELPQGELEAATAWEFWSGGLPEGARGRWVCLRTTEATGGSTVRGVLFSTAGGRTSATPTGTRANSWDCSRLRRDVVSGVWWRAPSGKGYYVAAGSRRVVQITMDGRAVGGTYAVSRKRKPALAAVNELGEKVEVLR</sequence>
<dbReference type="RefSeq" id="WP_344478241.1">
    <property type="nucleotide sequence ID" value="NZ_BAAAQX010000011.1"/>
</dbReference>
<name>A0ABN3CJ56_9ACTN</name>
<dbReference type="Proteomes" id="UP001499843">
    <property type="component" value="Unassembled WGS sequence"/>
</dbReference>
<organism evidence="1 2">
    <name type="scientific">Nonomuraea monospora</name>
    <dbReference type="NCBI Taxonomy" id="568818"/>
    <lineage>
        <taxon>Bacteria</taxon>
        <taxon>Bacillati</taxon>
        <taxon>Actinomycetota</taxon>
        <taxon>Actinomycetes</taxon>
        <taxon>Streptosporangiales</taxon>
        <taxon>Streptosporangiaceae</taxon>
        <taxon>Nonomuraea</taxon>
    </lineage>
</organism>
<gene>
    <name evidence="1" type="ORF">GCM10009850_047360</name>
</gene>
<protein>
    <recommendedName>
        <fullName evidence="3">DNA-directed RNA polymerase specialized sigma24 family protein</fullName>
    </recommendedName>
</protein>
<evidence type="ECO:0000313" key="2">
    <source>
        <dbReference type="Proteomes" id="UP001499843"/>
    </source>
</evidence>